<dbReference type="Gene3D" id="3.40.630.30">
    <property type="match status" value="1"/>
</dbReference>
<dbReference type="EMBL" id="BMWY01000010">
    <property type="protein sequence ID" value="GGZ64496.1"/>
    <property type="molecule type" value="Genomic_DNA"/>
</dbReference>
<evidence type="ECO:0000313" key="4">
    <source>
        <dbReference type="Proteomes" id="UP000615593"/>
    </source>
</evidence>
<evidence type="ECO:0000256" key="1">
    <source>
        <dbReference type="ARBA" id="ARBA00022679"/>
    </source>
</evidence>
<dbReference type="PANTHER" id="PTHR13947">
    <property type="entry name" value="GNAT FAMILY N-ACETYLTRANSFERASE"/>
    <property type="match status" value="1"/>
</dbReference>
<evidence type="ECO:0000313" key="3">
    <source>
        <dbReference type="EMBL" id="GGZ64496.1"/>
    </source>
</evidence>
<comment type="caution">
    <text evidence="3">The sequence shown here is derived from an EMBL/GenBank/DDBJ whole genome shotgun (WGS) entry which is preliminary data.</text>
</comment>
<proteinExistence type="predicted"/>
<dbReference type="InterPro" id="IPR016181">
    <property type="entry name" value="Acyl_CoA_acyltransferase"/>
</dbReference>
<keyword evidence="4" id="KW-1185">Reference proteome</keyword>
<dbReference type="SUPFAM" id="SSF55729">
    <property type="entry name" value="Acyl-CoA N-acyltransferases (Nat)"/>
    <property type="match status" value="1"/>
</dbReference>
<gene>
    <name evidence="3" type="ORF">GCM10008088_27530</name>
</gene>
<name>A0ABQ3C1B1_9FLAO</name>
<feature type="domain" description="N-acetyltransferase" evidence="2">
    <location>
        <begin position="3"/>
        <end position="154"/>
    </location>
</feature>
<keyword evidence="1" id="KW-0808">Transferase</keyword>
<dbReference type="PROSITE" id="PS51186">
    <property type="entry name" value="GNAT"/>
    <property type="match status" value="1"/>
</dbReference>
<dbReference type="GeneID" id="94370419"/>
<dbReference type="RefSeq" id="WP_027885603.1">
    <property type="nucleotide sequence ID" value="NZ_BMWY01000010.1"/>
</dbReference>
<dbReference type="Proteomes" id="UP000615593">
    <property type="component" value="Unassembled WGS sequence"/>
</dbReference>
<dbReference type="CDD" id="cd04301">
    <property type="entry name" value="NAT_SF"/>
    <property type="match status" value="1"/>
</dbReference>
<reference evidence="4" key="1">
    <citation type="journal article" date="2019" name="Int. J. Syst. Evol. Microbiol.">
        <title>The Global Catalogue of Microorganisms (GCM) 10K type strain sequencing project: providing services to taxonomists for standard genome sequencing and annotation.</title>
        <authorList>
            <consortium name="The Broad Institute Genomics Platform"/>
            <consortium name="The Broad Institute Genome Sequencing Center for Infectious Disease"/>
            <person name="Wu L."/>
            <person name="Ma J."/>
        </authorList>
    </citation>
    <scope>NUCLEOTIDE SEQUENCE [LARGE SCALE GENOMIC DNA]</scope>
    <source>
        <strain evidence="4">KCTC 12708</strain>
    </source>
</reference>
<protein>
    <recommendedName>
        <fullName evidence="2">N-acetyltransferase domain-containing protein</fullName>
    </recommendedName>
</protein>
<dbReference type="PANTHER" id="PTHR13947:SF37">
    <property type="entry name" value="LD18367P"/>
    <property type="match status" value="1"/>
</dbReference>
<dbReference type="InterPro" id="IPR050769">
    <property type="entry name" value="NAT_camello-type"/>
</dbReference>
<organism evidence="3 4">
    <name type="scientific">Mesonia mobilis</name>
    <dbReference type="NCBI Taxonomy" id="369791"/>
    <lineage>
        <taxon>Bacteria</taxon>
        <taxon>Pseudomonadati</taxon>
        <taxon>Bacteroidota</taxon>
        <taxon>Flavobacteriia</taxon>
        <taxon>Flavobacteriales</taxon>
        <taxon>Flavobacteriaceae</taxon>
        <taxon>Mesonia</taxon>
    </lineage>
</organism>
<dbReference type="InterPro" id="IPR000182">
    <property type="entry name" value="GNAT_dom"/>
</dbReference>
<dbReference type="Pfam" id="PF00583">
    <property type="entry name" value="Acetyltransf_1"/>
    <property type="match status" value="1"/>
</dbReference>
<accession>A0ABQ3C1B1</accession>
<evidence type="ECO:0000259" key="2">
    <source>
        <dbReference type="PROSITE" id="PS51186"/>
    </source>
</evidence>
<sequence length="156" mass="18613">MNLKIKEFTPPLAQQFADLNLAWLEKFFKVEPHDKDVLYNCEEEIIAKGGKIFFAELDEEIVGTFALLKLDEQTLELTKMAVDEKLRGKKIGQFMLKYFQQYVKEHPEFEYVLYSSRQLENAIYLYRKFGFQEVELEKNAPYERADIKMIYRPNHL</sequence>